<proteinExistence type="predicted"/>
<dbReference type="EMBL" id="MPRK01000139">
    <property type="protein sequence ID" value="OOZ39125.1"/>
    <property type="molecule type" value="Genomic_DNA"/>
</dbReference>
<evidence type="ECO:0000313" key="2">
    <source>
        <dbReference type="Proteomes" id="UP000190198"/>
    </source>
</evidence>
<reference evidence="1 2" key="1">
    <citation type="submission" date="2016-11" db="EMBL/GenBank/DDBJ databases">
        <title>Mixed transmission modes and dynamic genome evolution in an obligate animal-bacterial symbiosis.</title>
        <authorList>
            <person name="Russell S.L."/>
            <person name="Corbett-Detig R.B."/>
            <person name="Cavanaugh C.M."/>
        </authorList>
    </citation>
    <scope>NUCLEOTIDE SEQUENCE [LARGE SCALE GENOMIC DNA]</scope>
    <source>
        <strain evidence="1">Sp-SM6</strain>
    </source>
</reference>
<gene>
    <name evidence="1" type="ORF">BOW52_07605</name>
</gene>
<dbReference type="Proteomes" id="UP000190198">
    <property type="component" value="Unassembled WGS sequence"/>
</dbReference>
<dbReference type="RefSeq" id="WP_078477154.1">
    <property type="nucleotide sequence ID" value="NZ_MPRK01000139.1"/>
</dbReference>
<evidence type="ECO:0000313" key="1">
    <source>
        <dbReference type="EMBL" id="OOZ39125.1"/>
    </source>
</evidence>
<keyword evidence="2" id="KW-1185">Reference proteome</keyword>
<comment type="caution">
    <text evidence="1">The sequence shown here is derived from an EMBL/GenBank/DDBJ whole genome shotgun (WGS) entry which is preliminary data.</text>
</comment>
<sequence length="76" mass="8643">MEKNRITTIGIDPRLKAAQSAVADNLSNITIEAMAKKYFSEIIDKMHRFALLCTRWRITTTYKSTVTGNHDLAQTQ</sequence>
<dbReference type="AlphaFoldDB" id="A0A1T2L1Z7"/>
<accession>A0A1T2L1Z7</accession>
<organism evidence="1 2">
    <name type="scientific">Solemya elarraichensis gill symbiont</name>
    <dbReference type="NCBI Taxonomy" id="1918949"/>
    <lineage>
        <taxon>Bacteria</taxon>
        <taxon>Pseudomonadati</taxon>
        <taxon>Pseudomonadota</taxon>
        <taxon>Gammaproteobacteria</taxon>
        <taxon>sulfur-oxidizing symbionts</taxon>
    </lineage>
</organism>
<name>A0A1T2L1Z7_9GAMM</name>
<protein>
    <submittedName>
        <fullName evidence="1">Uncharacterized protein</fullName>
    </submittedName>
</protein>